<comment type="caution">
    <text evidence="5">The sequence shown here is derived from an EMBL/GenBank/DDBJ whole genome shotgun (WGS) entry which is preliminary data.</text>
</comment>
<accession>A0A939PAX5</accession>
<dbReference type="Proteomes" id="UP000669179">
    <property type="component" value="Unassembled WGS sequence"/>
</dbReference>
<dbReference type="InterPro" id="IPR000683">
    <property type="entry name" value="Gfo/Idh/MocA-like_OxRdtase_N"/>
</dbReference>
<proteinExistence type="inferred from homology"/>
<evidence type="ECO:0000313" key="6">
    <source>
        <dbReference type="Proteomes" id="UP000669179"/>
    </source>
</evidence>
<protein>
    <submittedName>
        <fullName evidence="5">Gfo/Idh/MocA family oxidoreductase</fullName>
    </submittedName>
</protein>
<dbReference type="SUPFAM" id="SSF55347">
    <property type="entry name" value="Glyceraldehyde-3-phosphate dehydrogenase-like, C-terminal domain"/>
    <property type="match status" value="1"/>
</dbReference>
<evidence type="ECO:0000259" key="4">
    <source>
        <dbReference type="Pfam" id="PF22725"/>
    </source>
</evidence>
<dbReference type="InterPro" id="IPR050984">
    <property type="entry name" value="Gfo/Idh/MocA_domain"/>
</dbReference>
<dbReference type="PANTHER" id="PTHR22604:SF105">
    <property type="entry name" value="TRANS-1,2-DIHYDROBENZENE-1,2-DIOL DEHYDROGENASE"/>
    <property type="match status" value="1"/>
</dbReference>
<feature type="domain" description="Gfo/Idh/MocA-like oxidoreductase N-terminal" evidence="3">
    <location>
        <begin position="4"/>
        <end position="117"/>
    </location>
</feature>
<dbReference type="InterPro" id="IPR036291">
    <property type="entry name" value="NAD(P)-bd_dom_sf"/>
</dbReference>
<organism evidence="5 6">
    <name type="scientific">Actinomadura barringtoniae</name>
    <dbReference type="NCBI Taxonomy" id="1427535"/>
    <lineage>
        <taxon>Bacteria</taxon>
        <taxon>Bacillati</taxon>
        <taxon>Actinomycetota</taxon>
        <taxon>Actinomycetes</taxon>
        <taxon>Streptosporangiales</taxon>
        <taxon>Thermomonosporaceae</taxon>
        <taxon>Actinomadura</taxon>
    </lineage>
</organism>
<sequence length="323" mass="34619">MEPIRWGILGTGTIARVFTEDLLRLPDHAVVAVGSRSKDTAEAFADRHSVTRAYGSYAELAADDEVDVVYIATPHNLHASNARLCLEAGRAVLVEKPFTVTAAEATETVALARERGLFALEAMWTRFNPVIDHLRTLVSSGAIGEIQAIYADFSAAFPYDPEHRAWAPALAGGALLDLGIYPLSFTWMLMGQPDRVNVISTPAPTGVDANTAITLGFPSGAVALLHCGLLADSPQSATIVGTAGHIHIPDFWHPNSLTLHRPGSEPETYSVTLNGQGYTYQAIEVARCLRAGLLESPKMPLDETIAILKVMDTLRTQAAAPQA</sequence>
<dbReference type="PANTHER" id="PTHR22604">
    <property type="entry name" value="OXIDOREDUCTASES"/>
    <property type="match status" value="1"/>
</dbReference>
<dbReference type="GO" id="GO:0016491">
    <property type="term" value="F:oxidoreductase activity"/>
    <property type="evidence" value="ECO:0007669"/>
    <property type="project" value="UniProtKB-KW"/>
</dbReference>
<dbReference type="Pfam" id="PF01408">
    <property type="entry name" value="GFO_IDH_MocA"/>
    <property type="match status" value="1"/>
</dbReference>
<evidence type="ECO:0000259" key="3">
    <source>
        <dbReference type="Pfam" id="PF01408"/>
    </source>
</evidence>
<dbReference type="InterPro" id="IPR055170">
    <property type="entry name" value="GFO_IDH_MocA-like_dom"/>
</dbReference>
<dbReference type="GO" id="GO:0000166">
    <property type="term" value="F:nucleotide binding"/>
    <property type="evidence" value="ECO:0007669"/>
    <property type="project" value="InterPro"/>
</dbReference>
<evidence type="ECO:0000313" key="5">
    <source>
        <dbReference type="EMBL" id="MBO2449276.1"/>
    </source>
</evidence>
<name>A0A939PAX5_9ACTN</name>
<keyword evidence="6" id="KW-1185">Reference proteome</keyword>
<reference evidence="5" key="1">
    <citation type="submission" date="2021-03" db="EMBL/GenBank/DDBJ databases">
        <authorList>
            <person name="Kanchanasin P."/>
            <person name="Saeng-In P."/>
            <person name="Phongsopitanun W."/>
            <person name="Yuki M."/>
            <person name="Kudo T."/>
            <person name="Ohkuma M."/>
            <person name="Tanasupawat S."/>
        </authorList>
    </citation>
    <scope>NUCLEOTIDE SEQUENCE</scope>
    <source>
        <strain evidence="5">GKU 128</strain>
    </source>
</reference>
<dbReference type="Gene3D" id="3.40.50.720">
    <property type="entry name" value="NAD(P)-binding Rossmann-like Domain"/>
    <property type="match status" value="1"/>
</dbReference>
<dbReference type="SUPFAM" id="SSF51735">
    <property type="entry name" value="NAD(P)-binding Rossmann-fold domains"/>
    <property type="match status" value="1"/>
</dbReference>
<evidence type="ECO:0000256" key="2">
    <source>
        <dbReference type="ARBA" id="ARBA00023002"/>
    </source>
</evidence>
<dbReference type="RefSeq" id="WP_208257137.1">
    <property type="nucleotide sequence ID" value="NZ_JAGEOJ010000007.1"/>
</dbReference>
<evidence type="ECO:0000256" key="1">
    <source>
        <dbReference type="ARBA" id="ARBA00010928"/>
    </source>
</evidence>
<comment type="similarity">
    <text evidence="1">Belongs to the Gfo/Idh/MocA family.</text>
</comment>
<dbReference type="Gene3D" id="3.30.360.10">
    <property type="entry name" value="Dihydrodipicolinate Reductase, domain 2"/>
    <property type="match status" value="1"/>
</dbReference>
<feature type="domain" description="GFO/IDH/MocA-like oxidoreductase" evidence="4">
    <location>
        <begin position="133"/>
        <end position="246"/>
    </location>
</feature>
<dbReference type="Pfam" id="PF22725">
    <property type="entry name" value="GFO_IDH_MocA_C3"/>
    <property type="match status" value="1"/>
</dbReference>
<keyword evidence="2" id="KW-0560">Oxidoreductase</keyword>
<gene>
    <name evidence="5" type="ORF">J4573_19380</name>
</gene>
<dbReference type="EMBL" id="JAGEOJ010000007">
    <property type="protein sequence ID" value="MBO2449276.1"/>
    <property type="molecule type" value="Genomic_DNA"/>
</dbReference>
<dbReference type="AlphaFoldDB" id="A0A939PAX5"/>